<comment type="similarity">
    <text evidence="1">Belongs to the ros/MucR family.</text>
</comment>
<keyword evidence="4" id="KW-1185">Reference proteome</keyword>
<dbReference type="EMBL" id="BPQQ01000018">
    <property type="protein sequence ID" value="GJD99700.1"/>
    <property type="molecule type" value="Genomic_DNA"/>
</dbReference>
<gene>
    <name evidence="3" type="ORF">GMJLKIPL_1618</name>
</gene>
<reference evidence="3" key="2">
    <citation type="submission" date="2021-08" db="EMBL/GenBank/DDBJ databases">
        <authorList>
            <person name="Tani A."/>
            <person name="Ola A."/>
            <person name="Ogura Y."/>
            <person name="Katsura K."/>
            <person name="Hayashi T."/>
        </authorList>
    </citation>
    <scope>NUCLEOTIDE SEQUENCE</scope>
    <source>
        <strain evidence="3">DSM 17168</strain>
    </source>
</reference>
<evidence type="ECO:0008006" key="5">
    <source>
        <dbReference type="Google" id="ProtNLM"/>
    </source>
</evidence>
<dbReference type="InterPro" id="IPR041920">
    <property type="entry name" value="ROS/MUCR_sf"/>
</dbReference>
<evidence type="ECO:0000256" key="2">
    <source>
        <dbReference type="SAM" id="MobiDB-lite"/>
    </source>
</evidence>
<feature type="region of interest" description="Disordered" evidence="2">
    <location>
        <begin position="126"/>
        <end position="160"/>
    </location>
</feature>
<dbReference type="Gene3D" id="1.10.10.1550">
    <property type="entry name" value="ROS/MUCR transcriptional regulator protein"/>
    <property type="match status" value="1"/>
</dbReference>
<sequence>MTTELTQKTIDLVSVYLSRNSISVAEVPELIRLVHSALKDVDASEAPAPAWPAARVSVENTVTPDYIISLEDGKPYKTLGRHLTSRGLTPDQYRAKWGLDPSYPMIAPNYAAKRAKIARGALVRSRLRKESGDEGGADPDLGPLAQLMNWKKPSSGPGDA</sequence>
<reference evidence="3" key="1">
    <citation type="journal article" date="2021" name="Front. Microbiol.">
        <title>Comprehensive Comparative Genomics and Phenotyping of Methylobacterium Species.</title>
        <authorList>
            <person name="Alessa O."/>
            <person name="Ogura Y."/>
            <person name="Fujitani Y."/>
            <person name="Takami H."/>
            <person name="Hayashi T."/>
            <person name="Sahin N."/>
            <person name="Tani A."/>
        </authorList>
    </citation>
    <scope>NUCLEOTIDE SEQUENCE</scope>
    <source>
        <strain evidence="3">DSM 17168</strain>
    </source>
</reference>
<evidence type="ECO:0000256" key="1">
    <source>
        <dbReference type="ARBA" id="ARBA00007031"/>
    </source>
</evidence>
<evidence type="ECO:0000313" key="4">
    <source>
        <dbReference type="Proteomes" id="UP001055153"/>
    </source>
</evidence>
<name>A0ABQ4SB71_9HYPH</name>
<dbReference type="Proteomes" id="UP001055153">
    <property type="component" value="Unassembled WGS sequence"/>
</dbReference>
<evidence type="ECO:0000313" key="3">
    <source>
        <dbReference type="EMBL" id="GJD99700.1"/>
    </source>
</evidence>
<dbReference type="InterPro" id="IPR008807">
    <property type="entry name" value="ROS_MUCR"/>
</dbReference>
<proteinExistence type="inferred from homology"/>
<dbReference type="Pfam" id="PF05443">
    <property type="entry name" value="ROS_MUCR"/>
    <property type="match status" value="1"/>
</dbReference>
<comment type="caution">
    <text evidence="3">The sequence shown here is derived from an EMBL/GenBank/DDBJ whole genome shotgun (WGS) entry which is preliminary data.</text>
</comment>
<accession>A0ABQ4SB71</accession>
<organism evidence="3 4">
    <name type="scientific">Methylobacterium isbiliense</name>
    <dbReference type="NCBI Taxonomy" id="315478"/>
    <lineage>
        <taxon>Bacteria</taxon>
        <taxon>Pseudomonadati</taxon>
        <taxon>Pseudomonadota</taxon>
        <taxon>Alphaproteobacteria</taxon>
        <taxon>Hyphomicrobiales</taxon>
        <taxon>Methylobacteriaceae</taxon>
        <taxon>Methylobacterium</taxon>
    </lineage>
</organism>
<protein>
    <recommendedName>
        <fullName evidence="5">Transcriptional regulatory protein ros</fullName>
    </recommendedName>
</protein>